<dbReference type="InterPro" id="IPR024455">
    <property type="entry name" value="Phage_capsid"/>
</dbReference>
<evidence type="ECO:0000313" key="5">
    <source>
        <dbReference type="Proteomes" id="UP001575105"/>
    </source>
</evidence>
<evidence type="ECO:0000259" key="3">
    <source>
        <dbReference type="Pfam" id="PF05065"/>
    </source>
</evidence>
<gene>
    <name evidence="4" type="ORF">ACERK3_04625</name>
</gene>
<feature type="region of interest" description="Disordered" evidence="2">
    <location>
        <begin position="57"/>
        <end position="87"/>
    </location>
</feature>
<comment type="caution">
    <text evidence="4">The sequence shown here is derived from an EMBL/GenBank/DDBJ whole genome shotgun (WGS) entry which is preliminary data.</text>
</comment>
<feature type="domain" description="Phage capsid-like C-terminal" evidence="3">
    <location>
        <begin position="112"/>
        <end position="389"/>
    </location>
</feature>
<dbReference type="RefSeq" id="WP_425344497.1">
    <property type="nucleotide sequence ID" value="NZ_JBGUBD010000002.1"/>
</dbReference>
<keyword evidence="5" id="KW-1185">Reference proteome</keyword>
<sequence length="393" mass="43352">MTVSIKELYEKRGKVWADTQKIKAKAVAENRELRPHEAEDIDRGLYKVDALTRDIERAEADAKSPRPMSIRDSIGRSGDQSSTGSYERRAFEQYLRNGEREHRALGVGTTNGVLAPDEVSNDYVEVLKDFSGMLDVATLRQTAGFGPFPLPVFDNSSNEADTRAEHSQITDFASPAVSDKSLGAFTYASDIYKLSRQLAASADVDVISYIGLAVGQSVSRKLNKDMTVGDGSGKATGILHASLGAMDSEVETDSDEAVTYGELLDLQHSVDVAYRKDGRGRWMLHDSALKKIMGMTDLQNRPLWVPQDGTRPGRILGHEYVVNNDMPVFETGNKSIIFGDLSRYWVRMTRGVEILRLSERYADSLELGFLGYVGCDGKLADRNSCKFLTVGGE</sequence>
<dbReference type="NCBIfam" id="TIGR01554">
    <property type="entry name" value="major_cap_HK97"/>
    <property type="match status" value="1"/>
</dbReference>
<organism evidence="4 5">
    <name type="scientific">Natronomicrosphaera hydrolytica</name>
    <dbReference type="NCBI Taxonomy" id="3242702"/>
    <lineage>
        <taxon>Bacteria</taxon>
        <taxon>Pseudomonadati</taxon>
        <taxon>Planctomycetota</taxon>
        <taxon>Phycisphaerae</taxon>
        <taxon>Phycisphaerales</taxon>
        <taxon>Phycisphaeraceae</taxon>
        <taxon>Natronomicrosphaera</taxon>
    </lineage>
</organism>
<dbReference type="Proteomes" id="UP001575105">
    <property type="component" value="Unassembled WGS sequence"/>
</dbReference>
<dbReference type="EMBL" id="JBGUBD010000002">
    <property type="protein sequence ID" value="MFA9477576.1"/>
    <property type="molecule type" value="Genomic_DNA"/>
</dbReference>
<evidence type="ECO:0000313" key="4">
    <source>
        <dbReference type="EMBL" id="MFA9477576.1"/>
    </source>
</evidence>
<proteinExistence type="predicted"/>
<evidence type="ECO:0000256" key="2">
    <source>
        <dbReference type="SAM" id="MobiDB-lite"/>
    </source>
</evidence>
<protein>
    <submittedName>
        <fullName evidence="4">Phage major capsid protein</fullName>
    </submittedName>
</protein>
<dbReference type="Pfam" id="PF05065">
    <property type="entry name" value="Phage_capsid"/>
    <property type="match status" value="1"/>
</dbReference>
<dbReference type="InterPro" id="IPR054612">
    <property type="entry name" value="Phage_capsid-like_C"/>
</dbReference>
<comment type="subcellular location">
    <subcellularLocation>
        <location evidence="1">Virion</location>
    </subcellularLocation>
</comment>
<name>A0ABV4U204_9BACT</name>
<accession>A0ABV4U204</accession>
<reference evidence="4 5" key="1">
    <citation type="submission" date="2024-08" db="EMBL/GenBank/DDBJ databases">
        <title>Whole-genome sequencing of halo(alkali)philic microorganisms from hypersaline lakes.</title>
        <authorList>
            <person name="Sorokin D.Y."/>
            <person name="Merkel A.Y."/>
            <person name="Messina E."/>
            <person name="Yakimov M."/>
        </authorList>
    </citation>
    <scope>NUCLEOTIDE SEQUENCE [LARGE SCALE GENOMIC DNA]</scope>
    <source>
        <strain evidence="4 5">AB-hyl4</strain>
    </source>
</reference>
<dbReference type="SUPFAM" id="SSF56563">
    <property type="entry name" value="Major capsid protein gp5"/>
    <property type="match status" value="1"/>
</dbReference>
<evidence type="ECO:0000256" key="1">
    <source>
        <dbReference type="ARBA" id="ARBA00004328"/>
    </source>
</evidence>